<organism evidence="1 2">
    <name type="scientific">Naganishia vaughanmartiniae</name>
    <dbReference type="NCBI Taxonomy" id="1424756"/>
    <lineage>
        <taxon>Eukaryota</taxon>
        <taxon>Fungi</taxon>
        <taxon>Dikarya</taxon>
        <taxon>Basidiomycota</taxon>
        <taxon>Agaricomycotina</taxon>
        <taxon>Tremellomycetes</taxon>
        <taxon>Filobasidiales</taxon>
        <taxon>Filobasidiaceae</taxon>
        <taxon>Naganishia</taxon>
    </lineage>
</organism>
<evidence type="ECO:0000313" key="2">
    <source>
        <dbReference type="Proteomes" id="UP001243375"/>
    </source>
</evidence>
<dbReference type="Proteomes" id="UP001243375">
    <property type="component" value="Unassembled WGS sequence"/>
</dbReference>
<accession>A0ACC2XE67</accession>
<proteinExistence type="predicted"/>
<reference evidence="1" key="1">
    <citation type="submission" date="2023-04" db="EMBL/GenBank/DDBJ databases">
        <title>Draft Genome sequencing of Naganishia species isolated from polar environments using Oxford Nanopore Technology.</title>
        <authorList>
            <person name="Leo P."/>
            <person name="Venkateswaran K."/>
        </authorList>
    </citation>
    <scope>NUCLEOTIDE SEQUENCE</scope>
    <source>
        <strain evidence="1">MNA-CCFEE 5425</strain>
    </source>
</reference>
<sequence>MTSDEGRWRRLTAWMQERSQGAGRGLFATQDIELVKKKLIIKQPGCTILTIPAVTLLHPRNIERADNDARAANGMTPLSVPYRMLPYATVNKRPRSTTTKQPPPHDRDYQDWERMNDLAEHYLPKTAYDKLQGVYERYNRHAAMLRKGVPMVLQEEPDERLERIWSQVTEEDLLWGWLNVNTRTLYLQLDMPPIPNTAYADRSATGARATTESDSEQQNHSMAPMLDLANHSHLHMENGSTEAEQSAGASRSKLCAVHLIEESATTSSKSRTNSDAPLGWRKRTFEVCAPKNAKVKKGDEIVFAYGPHSDETLFAEYGFVPLEGENPWNEVLLDDLIGLAWRKRESSTMVALKNEVLEMNGYLKSVHSL</sequence>
<protein>
    <submittedName>
        <fullName evidence="1">Uncharacterized protein</fullName>
    </submittedName>
</protein>
<dbReference type="EMBL" id="JASBWU010000005">
    <property type="protein sequence ID" value="KAJ9121714.1"/>
    <property type="molecule type" value="Genomic_DNA"/>
</dbReference>
<keyword evidence="2" id="KW-1185">Reference proteome</keyword>
<evidence type="ECO:0000313" key="1">
    <source>
        <dbReference type="EMBL" id="KAJ9121714.1"/>
    </source>
</evidence>
<gene>
    <name evidence="1" type="ORF">QFC22_002334</name>
</gene>
<name>A0ACC2XE67_9TREE</name>
<comment type="caution">
    <text evidence="1">The sequence shown here is derived from an EMBL/GenBank/DDBJ whole genome shotgun (WGS) entry which is preliminary data.</text>
</comment>